<organism evidence="4 5">
    <name type="scientific">Tetradesmus obliquus</name>
    <name type="common">Green alga</name>
    <name type="synonym">Acutodesmus obliquus</name>
    <dbReference type="NCBI Taxonomy" id="3088"/>
    <lineage>
        <taxon>Eukaryota</taxon>
        <taxon>Viridiplantae</taxon>
        <taxon>Chlorophyta</taxon>
        <taxon>core chlorophytes</taxon>
        <taxon>Chlorophyceae</taxon>
        <taxon>CS clade</taxon>
        <taxon>Sphaeropleales</taxon>
        <taxon>Scenedesmaceae</taxon>
        <taxon>Tetradesmus</taxon>
    </lineage>
</organism>
<dbReference type="GO" id="GO:0005615">
    <property type="term" value="C:extracellular space"/>
    <property type="evidence" value="ECO:0007669"/>
    <property type="project" value="TreeGrafter"/>
</dbReference>
<dbReference type="GO" id="GO:0031012">
    <property type="term" value="C:extracellular matrix"/>
    <property type="evidence" value="ECO:0007669"/>
    <property type="project" value="TreeGrafter"/>
</dbReference>
<evidence type="ECO:0000256" key="1">
    <source>
        <dbReference type="SAM" id="Phobius"/>
    </source>
</evidence>
<keyword evidence="1" id="KW-1133">Transmembrane helix</keyword>
<feature type="transmembrane region" description="Helical" evidence="1">
    <location>
        <begin position="686"/>
        <end position="708"/>
    </location>
</feature>
<keyword evidence="2" id="KW-0732">Signal</keyword>
<sequence>MRQSAALVALTVLAGALVSAYAQEAAAPAPAAAAPAAPAKTCKTALDLIASQNMNLPVHPVFQNILNSEHLKGTLFIPTTKAWDSFFATMRQRQGNPAAPAMVARYGQILLYHLAKDVQVPVADATPGINKFAVDTASTLQCTFGPGLPNNRLVIKKTPEAIIVQHGTGNATIMSQKIQYCGGEAYLVDQVLNPCSDIAAIMGEIANIPSPCKSNVEGVLNKNELTYFNALLLATGVQRPIFSSVRNFTLFVPSDEAIQNAFRSGALNYPYLYAKNATLLEGIVAYHAVPQFQFAGPSKQTLSMKTLLTEGTGEAQCSNPSISWRPDGFVYGGTGSARVSEGADRGCNTQIRVIDEVLQPCCKPMADLIGGPSGLAAKAPKGSIQAKAYQYLLSKVKDGAAGTTFIMPSADAWAQFEADATAQKVNLTNDKLEVLFSYLSTSAPITANSLAAGAQVPMNLAAAPKKSIAALCPAGTNATIAFATDMSAQLPAVSDTATAARTQPAPAAAMPTAAYPSAAVAPTAGFAPAATGPAAFGAAPGFGAGAAPAFSAAAPAAAPGFGRKLAQAAGATAPASDLLLPTTYVAKPDPTVGSGAATSAAAAAGPVVLVDGQEMELRAGLAIPVSSMTYSCDGAIYNTDAVPLPCNVLNRTVVLPPPPPQVNLTDVAPAVAAADAANITASATSAAAAAAAPLVGSLMAAVLFAALLL</sequence>
<accession>A0A383WM10</accession>
<evidence type="ECO:0000313" key="4">
    <source>
        <dbReference type="EMBL" id="SZX78262.1"/>
    </source>
</evidence>
<dbReference type="SUPFAM" id="SSF82153">
    <property type="entry name" value="FAS1 domain"/>
    <property type="match status" value="2"/>
</dbReference>
<feature type="chain" id="PRO_5016979804" description="FAS1 domain-containing protein" evidence="2">
    <location>
        <begin position="23"/>
        <end position="709"/>
    </location>
</feature>
<evidence type="ECO:0000313" key="5">
    <source>
        <dbReference type="Proteomes" id="UP000256970"/>
    </source>
</evidence>
<keyword evidence="1" id="KW-0472">Membrane</keyword>
<evidence type="ECO:0000256" key="2">
    <source>
        <dbReference type="SAM" id="SignalP"/>
    </source>
</evidence>
<gene>
    <name evidence="4" type="ORF">BQ4739_LOCUS18566</name>
</gene>
<dbReference type="PANTHER" id="PTHR10900:SF77">
    <property type="entry name" value="FI19380P1"/>
    <property type="match status" value="1"/>
</dbReference>
<dbReference type="GO" id="GO:0050839">
    <property type="term" value="F:cell adhesion molecule binding"/>
    <property type="evidence" value="ECO:0007669"/>
    <property type="project" value="TreeGrafter"/>
</dbReference>
<keyword evidence="1" id="KW-0812">Transmembrane</keyword>
<dbReference type="InterPro" id="IPR036378">
    <property type="entry name" value="FAS1_dom_sf"/>
</dbReference>
<dbReference type="InterPro" id="IPR050904">
    <property type="entry name" value="Adhesion/Biosynth-related"/>
</dbReference>
<dbReference type="AlphaFoldDB" id="A0A383WM10"/>
<dbReference type="PROSITE" id="PS50213">
    <property type="entry name" value="FAS1"/>
    <property type="match status" value="1"/>
</dbReference>
<dbReference type="Proteomes" id="UP000256970">
    <property type="component" value="Unassembled WGS sequence"/>
</dbReference>
<feature type="signal peptide" evidence="2">
    <location>
        <begin position="1"/>
        <end position="22"/>
    </location>
</feature>
<proteinExistence type="predicted"/>
<dbReference type="EMBL" id="FNXT01001313">
    <property type="protein sequence ID" value="SZX78262.1"/>
    <property type="molecule type" value="Genomic_DNA"/>
</dbReference>
<dbReference type="Pfam" id="PF02469">
    <property type="entry name" value="Fasciclin"/>
    <property type="match status" value="2"/>
</dbReference>
<dbReference type="InterPro" id="IPR000782">
    <property type="entry name" value="FAS1_domain"/>
</dbReference>
<name>A0A383WM10_TETOB</name>
<feature type="domain" description="FAS1" evidence="3">
    <location>
        <begin position="212"/>
        <end position="358"/>
    </location>
</feature>
<evidence type="ECO:0000259" key="3">
    <source>
        <dbReference type="PROSITE" id="PS50213"/>
    </source>
</evidence>
<dbReference type="GO" id="GO:0007155">
    <property type="term" value="P:cell adhesion"/>
    <property type="evidence" value="ECO:0007669"/>
    <property type="project" value="TreeGrafter"/>
</dbReference>
<protein>
    <recommendedName>
        <fullName evidence="3">FAS1 domain-containing protein</fullName>
    </recommendedName>
</protein>
<dbReference type="GO" id="GO:0030198">
    <property type="term" value="P:extracellular matrix organization"/>
    <property type="evidence" value="ECO:0007669"/>
    <property type="project" value="TreeGrafter"/>
</dbReference>
<dbReference type="PANTHER" id="PTHR10900">
    <property type="entry name" value="PERIOSTIN-RELATED"/>
    <property type="match status" value="1"/>
</dbReference>
<reference evidence="4 5" key="1">
    <citation type="submission" date="2016-10" db="EMBL/GenBank/DDBJ databases">
        <authorList>
            <person name="Cai Z."/>
        </authorList>
    </citation>
    <scope>NUCLEOTIDE SEQUENCE [LARGE SCALE GENOMIC DNA]</scope>
</reference>
<keyword evidence="5" id="KW-1185">Reference proteome</keyword>
<dbReference type="Gene3D" id="2.30.180.10">
    <property type="entry name" value="FAS1 domain"/>
    <property type="match status" value="2"/>
</dbReference>